<feature type="active site" description="Proton donor" evidence="9">
    <location>
        <position position="478"/>
    </location>
</feature>
<dbReference type="SMART" id="SM00635">
    <property type="entry name" value="BID_2"/>
    <property type="match status" value="4"/>
</dbReference>
<evidence type="ECO:0000313" key="12">
    <source>
        <dbReference type="EMBL" id="RNB89548.1"/>
    </source>
</evidence>
<dbReference type="Pfam" id="PF01447">
    <property type="entry name" value="Peptidase_M4"/>
    <property type="match status" value="1"/>
</dbReference>
<dbReference type="InterPro" id="IPR027268">
    <property type="entry name" value="Peptidase_M4/M1_CTD_sf"/>
</dbReference>
<keyword evidence="6" id="KW-0378">Hydrolase</keyword>
<feature type="transmembrane region" description="Helical" evidence="10">
    <location>
        <begin position="7"/>
        <end position="26"/>
    </location>
</feature>
<dbReference type="SUPFAM" id="SSF49373">
    <property type="entry name" value="Invasin/intimin cell-adhesion fragments"/>
    <property type="match status" value="2"/>
</dbReference>
<dbReference type="PANTHER" id="PTHR33794">
    <property type="entry name" value="BACILLOLYSIN"/>
    <property type="match status" value="1"/>
</dbReference>
<dbReference type="InterPro" id="IPR015919">
    <property type="entry name" value="Cadherin-like_sf"/>
</dbReference>
<dbReference type="GO" id="GO:0016020">
    <property type="term" value="C:membrane"/>
    <property type="evidence" value="ECO:0007669"/>
    <property type="project" value="InterPro"/>
</dbReference>
<keyword evidence="7" id="KW-0862">Zinc</keyword>
<dbReference type="SUPFAM" id="SSF49265">
    <property type="entry name" value="Fibronectin type III"/>
    <property type="match status" value="1"/>
</dbReference>
<evidence type="ECO:0000256" key="5">
    <source>
        <dbReference type="ARBA" id="ARBA00022729"/>
    </source>
</evidence>
<keyword evidence="10" id="KW-0812">Transmembrane</keyword>
<dbReference type="Pfam" id="PF02868">
    <property type="entry name" value="Peptidase_M4_C"/>
    <property type="match status" value="1"/>
</dbReference>
<accession>A0A3M8DN99</accession>
<dbReference type="Gene3D" id="3.10.450.40">
    <property type="match status" value="1"/>
</dbReference>
<keyword evidence="10" id="KW-0472">Membrane</keyword>
<dbReference type="Pfam" id="PF00041">
    <property type="entry name" value="fn3"/>
    <property type="match status" value="1"/>
</dbReference>
<dbReference type="InterPro" id="IPR013856">
    <property type="entry name" value="Peptidase_M4_domain"/>
</dbReference>
<keyword evidence="8" id="KW-0482">Metalloprotease</keyword>
<keyword evidence="4" id="KW-0479">Metal-binding</keyword>
<comment type="similarity">
    <text evidence="2">Belongs to the peptidase M4 family.</text>
</comment>
<dbReference type="Gene3D" id="2.60.40.10">
    <property type="entry name" value="Immunoglobulins"/>
    <property type="match status" value="2"/>
</dbReference>
<evidence type="ECO:0000256" key="10">
    <source>
        <dbReference type="SAM" id="Phobius"/>
    </source>
</evidence>
<feature type="active site" evidence="9">
    <location>
        <position position="394"/>
    </location>
</feature>
<keyword evidence="13" id="KW-1185">Reference proteome</keyword>
<dbReference type="SUPFAM" id="SSF49313">
    <property type="entry name" value="Cadherin-like"/>
    <property type="match status" value="1"/>
</dbReference>
<dbReference type="RefSeq" id="WP_122917804.1">
    <property type="nucleotide sequence ID" value="NZ_RHHQ01000008.1"/>
</dbReference>
<dbReference type="InterPro" id="IPR050728">
    <property type="entry name" value="Zinc_Metalloprotease_M4"/>
</dbReference>
<dbReference type="SMART" id="SM00060">
    <property type="entry name" value="FN3"/>
    <property type="match status" value="1"/>
</dbReference>
<feature type="domain" description="Fibronectin type-III" evidence="11">
    <location>
        <begin position="776"/>
        <end position="865"/>
    </location>
</feature>
<dbReference type="EMBL" id="RHHQ01000008">
    <property type="protein sequence ID" value="RNB89548.1"/>
    <property type="molecule type" value="Genomic_DNA"/>
</dbReference>
<protein>
    <recommendedName>
        <fullName evidence="11">Fibronectin type-III domain-containing protein</fullName>
    </recommendedName>
</protein>
<dbReference type="CDD" id="cd00063">
    <property type="entry name" value="FN3"/>
    <property type="match status" value="1"/>
</dbReference>
<name>A0A3M8DN99_9BACL</name>
<evidence type="ECO:0000256" key="9">
    <source>
        <dbReference type="PIRSR" id="PIRSR623612-1"/>
    </source>
</evidence>
<dbReference type="InterPro" id="IPR048734">
    <property type="entry name" value="HL_N-beta"/>
</dbReference>
<dbReference type="OrthoDB" id="291295at2"/>
<evidence type="ECO:0000256" key="6">
    <source>
        <dbReference type="ARBA" id="ARBA00022801"/>
    </source>
</evidence>
<dbReference type="Pfam" id="PF07504">
    <property type="entry name" value="FTP"/>
    <property type="match status" value="1"/>
</dbReference>
<dbReference type="InterPro" id="IPR023612">
    <property type="entry name" value="Peptidase_M4"/>
</dbReference>
<dbReference type="GO" id="GO:0006508">
    <property type="term" value="P:proteolysis"/>
    <property type="evidence" value="ECO:0007669"/>
    <property type="project" value="UniProtKB-KW"/>
</dbReference>
<dbReference type="InterPro" id="IPR011096">
    <property type="entry name" value="FTP_domain"/>
</dbReference>
<dbReference type="Proteomes" id="UP000271031">
    <property type="component" value="Unassembled WGS sequence"/>
</dbReference>
<dbReference type="PANTHER" id="PTHR33794:SF1">
    <property type="entry name" value="BACILLOLYSIN"/>
    <property type="match status" value="1"/>
</dbReference>
<dbReference type="GO" id="GO:0004222">
    <property type="term" value="F:metalloendopeptidase activity"/>
    <property type="evidence" value="ECO:0007669"/>
    <property type="project" value="InterPro"/>
</dbReference>
<dbReference type="InterPro" id="IPR036116">
    <property type="entry name" value="FN3_sf"/>
</dbReference>
<evidence type="ECO:0000259" key="11">
    <source>
        <dbReference type="PROSITE" id="PS50853"/>
    </source>
</evidence>
<comment type="caution">
    <text evidence="12">The sequence shown here is derived from an EMBL/GenBank/DDBJ whole genome shotgun (WGS) entry which is preliminary data.</text>
</comment>
<dbReference type="AlphaFoldDB" id="A0A3M8DN99"/>
<keyword evidence="5" id="KW-0732">Signal</keyword>
<evidence type="ECO:0000256" key="7">
    <source>
        <dbReference type="ARBA" id="ARBA00022833"/>
    </source>
</evidence>
<dbReference type="Pfam" id="PF21461">
    <property type="entry name" value="HL_N-beta"/>
    <property type="match status" value="1"/>
</dbReference>
<dbReference type="Gene3D" id="1.10.390.10">
    <property type="entry name" value="Neutral Protease Domain 2"/>
    <property type="match status" value="1"/>
</dbReference>
<organism evidence="12 13">
    <name type="scientific">Brevibacillus fluminis</name>
    <dbReference type="NCBI Taxonomy" id="511487"/>
    <lineage>
        <taxon>Bacteria</taxon>
        <taxon>Bacillati</taxon>
        <taxon>Bacillota</taxon>
        <taxon>Bacilli</taxon>
        <taxon>Bacillales</taxon>
        <taxon>Paenibacillaceae</taxon>
        <taxon>Brevibacillus</taxon>
    </lineage>
</organism>
<dbReference type="InterPro" id="IPR003961">
    <property type="entry name" value="FN3_dom"/>
</dbReference>
<evidence type="ECO:0000256" key="4">
    <source>
        <dbReference type="ARBA" id="ARBA00022723"/>
    </source>
</evidence>
<dbReference type="InterPro" id="IPR003343">
    <property type="entry name" value="Big_2"/>
</dbReference>
<proteinExistence type="inferred from homology"/>
<evidence type="ECO:0000256" key="8">
    <source>
        <dbReference type="ARBA" id="ARBA00023049"/>
    </source>
</evidence>
<gene>
    <name evidence="12" type="ORF">EDM56_10170</name>
</gene>
<keyword evidence="3" id="KW-0645">Protease</keyword>
<dbReference type="InterPro" id="IPR013783">
    <property type="entry name" value="Ig-like_fold"/>
</dbReference>
<evidence type="ECO:0000256" key="2">
    <source>
        <dbReference type="ARBA" id="ARBA00009388"/>
    </source>
</evidence>
<dbReference type="Pfam" id="PF05345">
    <property type="entry name" value="He_PIG"/>
    <property type="match status" value="1"/>
</dbReference>
<dbReference type="PRINTS" id="PR00730">
    <property type="entry name" value="THERMOLYSIN"/>
</dbReference>
<evidence type="ECO:0000256" key="1">
    <source>
        <dbReference type="ARBA" id="ARBA00001947"/>
    </source>
</evidence>
<dbReference type="Pfam" id="PF02368">
    <property type="entry name" value="Big_2"/>
    <property type="match status" value="2"/>
</dbReference>
<dbReference type="InterPro" id="IPR001570">
    <property type="entry name" value="Peptidase_M4_C_domain"/>
</dbReference>
<keyword evidence="10" id="KW-1133">Transmembrane helix</keyword>
<dbReference type="SUPFAM" id="SSF55486">
    <property type="entry name" value="Metalloproteases ('zincins'), catalytic domain"/>
    <property type="match status" value="1"/>
</dbReference>
<reference evidence="12 13" key="1">
    <citation type="submission" date="2018-10" db="EMBL/GenBank/DDBJ databases">
        <title>Phylogenomics of Brevibacillus.</title>
        <authorList>
            <person name="Dunlap C."/>
        </authorList>
    </citation>
    <scope>NUCLEOTIDE SEQUENCE [LARGE SCALE GENOMIC DNA]</scope>
    <source>
        <strain evidence="12 13">JCM 15716</strain>
    </source>
</reference>
<evidence type="ECO:0000313" key="13">
    <source>
        <dbReference type="Proteomes" id="UP000271031"/>
    </source>
</evidence>
<dbReference type="Gene3D" id="2.60.40.1080">
    <property type="match status" value="3"/>
</dbReference>
<dbReference type="Gene3D" id="3.10.450.490">
    <property type="match status" value="1"/>
</dbReference>
<dbReference type="CDD" id="cd09597">
    <property type="entry name" value="M4_TLP"/>
    <property type="match status" value="1"/>
</dbReference>
<dbReference type="GO" id="GO:0005509">
    <property type="term" value="F:calcium ion binding"/>
    <property type="evidence" value="ECO:0007669"/>
    <property type="project" value="InterPro"/>
</dbReference>
<dbReference type="PROSITE" id="PS50853">
    <property type="entry name" value="FN3"/>
    <property type="match status" value="1"/>
</dbReference>
<dbReference type="InterPro" id="IPR008964">
    <property type="entry name" value="Invasin/intimin_cell_adhesion"/>
</dbReference>
<comment type="cofactor">
    <cofactor evidence="1">
        <name>Zn(2+)</name>
        <dbReference type="ChEBI" id="CHEBI:29105"/>
    </cofactor>
</comment>
<evidence type="ECO:0000256" key="3">
    <source>
        <dbReference type="ARBA" id="ARBA00022670"/>
    </source>
</evidence>
<dbReference type="Gene3D" id="3.10.170.10">
    <property type="match status" value="1"/>
</dbReference>
<sequence>MGNFRRHFLFIRIIMIIALVCSSFGWTGSKVAAKEERAVLSKPLQTDQDVLDFLTVKRKVARVSGEKSQLTLLKKQADEYGNHHYLYQQTYQGIPVYGKYVQVHLDEKRRVYSVRDKEGDSGQKLNVDTTPKLSAKKAVSRFQKELEKELKQPIKWDARSGTGKASKPSTELLIYPFKGKTYLAYRIKLSYYSPTIGSWVGFVNADTGEVIDKYSNLQHEDAGGSIKFENAVEGTGQGEKASRKLNVYQDKEGALDPNSIGAYYLLDITKQMWQQGTEHGSIETLASDGGDLGTRISSPTGEFTDSDAVDAHFNAGVVYDFYQSELNRNSFDNKGTSIQSVVHYEDYPGEPMDNAFFDESTGAMYYGDGSTDTQYEYEYSMKCLSCSLDVVAHEITHGVTAYTAELEYRDQSGALNESISDILGELIEKGVEKDSDWQIGEETGLVLRDMENPGKYDQPAHMNDYQNLPYDYDNGGVHINSGIPNHAAYLIATKAVAAGLDGKDLLLHTTYNALFHLTSVSKFEDAREAFLLGASEYAQENALDSALVEKIVDDAWKQVGIGLNPTRFTFRPDGRNVDSIDPTESIIRAFVPYETTDEELKALEPVIELPPGMDYAPKGKQDFTEALHAEPVKYTITNQVGYSRIWNVYIERMPGIEYYSEDFYESYVNDGSLFNPITMGLDMFTFRGRPGDDLIQLNRAAVRNLPEGLTAKLILTRSTNTAELRLFGKVKSHEKADNTSIEVEFFDDAFDTFQHFQAKEIPGSINSDIQLHFSTPITSFVSEGHDDTSASFSWSPPPGAEKYYIVQMYDDGEIDKRKLTNPEVDSSSVTVDYLEPNQSYTFCLLVKGGDNEGFSNPVTVTTGNDTNHAPVVASPIRDQSLTAGQGSIQIDAGNTFTDADARDNLTLFAKSDTPAVANVSMQNNTITMTPVSAGKAKITVTAEDSKGAQAQTQFTVTVSSYTPPTPSYYPVTSVSLNKTTLTLKAGGDGERLVASIQPSNATNQQVVWTSSEPTVASVDPNGKVTPLVVGEATVTVTTVDGNKTASARVKVEPKETILTGMRASESSILLKPSEEKELTIYGVYSDGTEKDITHDPNAKYRTSASSIATAKQGLITAGKKEGKAVITVRYEGKRLEIPVTVSKEVPKEIKRVTPSKRSVRLEIDKTQAIKLTAYYKDGSKEIVTQKAEWTSDAPAVATVKDGVITALAEGKATITATIQNQKVTIRVTVIGK</sequence>